<keyword evidence="2 4" id="KW-0697">Rotamase</keyword>
<feature type="domain" description="WW" evidence="6">
    <location>
        <begin position="1"/>
        <end position="33"/>
    </location>
</feature>
<dbReference type="InterPro" id="IPR046357">
    <property type="entry name" value="PPIase_dom_sf"/>
</dbReference>
<feature type="domain" description="PpiC" evidence="7">
    <location>
        <begin position="56"/>
        <end position="177"/>
    </location>
</feature>
<evidence type="ECO:0000313" key="8">
    <source>
        <dbReference type="EMBL" id="WFD21847.1"/>
    </source>
</evidence>
<evidence type="ECO:0000256" key="1">
    <source>
        <dbReference type="ARBA" id="ARBA00000971"/>
    </source>
</evidence>
<accession>A0AAF0IY80</accession>
<dbReference type="InterPro" id="IPR001202">
    <property type="entry name" value="WW_dom"/>
</dbReference>
<sequence length="177" mass="19506">MSHAWEVRFSNSRQLPYFFNAETRVSMWELPEGLSEEQARQLPGGHLLGEASQGPPAQVRASHLLVKHKDSRRPSSWREAHITRTKDEAISQLRSYKAQLGAQPSVAAFAELASQFSYVYSTHSSDCSSARSGGDLGSFGRGQMQRPFEDAAFALPVGQMSDVVETDSGVHLILRTA</sequence>
<dbReference type="GO" id="GO:0005829">
    <property type="term" value="C:cytosol"/>
    <property type="evidence" value="ECO:0007669"/>
    <property type="project" value="TreeGrafter"/>
</dbReference>
<dbReference type="Gene3D" id="2.20.70.10">
    <property type="match status" value="1"/>
</dbReference>
<dbReference type="SUPFAM" id="SSF51045">
    <property type="entry name" value="WW domain"/>
    <property type="match status" value="1"/>
</dbReference>
<dbReference type="PANTHER" id="PTHR10657">
    <property type="entry name" value="PEPTIDYL-PROLYL CIS-TRANS ISOMERASE"/>
    <property type="match status" value="1"/>
</dbReference>
<evidence type="ECO:0000259" key="6">
    <source>
        <dbReference type="PROSITE" id="PS50020"/>
    </source>
</evidence>
<dbReference type="InterPro" id="IPR000297">
    <property type="entry name" value="PPIase_PpiC"/>
</dbReference>
<dbReference type="GO" id="GO:0005634">
    <property type="term" value="C:nucleus"/>
    <property type="evidence" value="ECO:0007669"/>
    <property type="project" value="TreeGrafter"/>
</dbReference>
<evidence type="ECO:0000259" key="7">
    <source>
        <dbReference type="PROSITE" id="PS50198"/>
    </source>
</evidence>
<dbReference type="InterPro" id="IPR051370">
    <property type="entry name" value="PPIase_Pin1"/>
</dbReference>
<dbReference type="EC" id="5.2.1.8" evidence="5"/>
<name>A0AAF0IY80_9BASI</name>
<dbReference type="Pfam" id="PF13616">
    <property type="entry name" value="Rotamase_3"/>
    <property type="match status" value="1"/>
</dbReference>
<dbReference type="CDD" id="cd00201">
    <property type="entry name" value="WW"/>
    <property type="match status" value="1"/>
</dbReference>
<dbReference type="InterPro" id="IPR036020">
    <property type="entry name" value="WW_dom_sf"/>
</dbReference>
<dbReference type="PROSITE" id="PS50198">
    <property type="entry name" value="PPIC_PPIASE_2"/>
    <property type="match status" value="1"/>
</dbReference>
<protein>
    <recommendedName>
        <fullName evidence="5">Peptidyl-prolyl cis-trans isomerase</fullName>
        <ecNumber evidence="5">5.2.1.8</ecNumber>
    </recommendedName>
</protein>
<reference evidence="8" key="1">
    <citation type="submission" date="2023-03" db="EMBL/GenBank/DDBJ databases">
        <title>Mating type loci evolution in Malassezia.</title>
        <authorList>
            <person name="Coelho M.A."/>
        </authorList>
    </citation>
    <scope>NUCLEOTIDE SEQUENCE</scope>
    <source>
        <strain evidence="8">CBS 12830</strain>
    </source>
</reference>
<comment type="catalytic activity">
    <reaction evidence="1 5">
        <text>[protein]-peptidylproline (omega=180) = [protein]-peptidylproline (omega=0)</text>
        <dbReference type="Rhea" id="RHEA:16237"/>
        <dbReference type="Rhea" id="RHEA-COMP:10747"/>
        <dbReference type="Rhea" id="RHEA-COMP:10748"/>
        <dbReference type="ChEBI" id="CHEBI:83833"/>
        <dbReference type="ChEBI" id="CHEBI:83834"/>
        <dbReference type="EC" id="5.2.1.8"/>
    </reaction>
</comment>
<dbReference type="FunFam" id="3.10.50.40:FF:000026">
    <property type="entry name" value="Peptidyl-prolyl cis-trans isomerase"/>
    <property type="match status" value="1"/>
</dbReference>
<evidence type="ECO:0000313" key="9">
    <source>
        <dbReference type="Proteomes" id="UP001214415"/>
    </source>
</evidence>
<dbReference type="Proteomes" id="UP001214415">
    <property type="component" value="Chromosome 1"/>
</dbReference>
<dbReference type="EMBL" id="CP119900">
    <property type="protein sequence ID" value="WFD21847.1"/>
    <property type="molecule type" value="Genomic_DNA"/>
</dbReference>
<evidence type="ECO:0000256" key="2">
    <source>
        <dbReference type="ARBA" id="ARBA00023110"/>
    </source>
</evidence>
<dbReference type="Gene3D" id="3.10.50.40">
    <property type="match status" value="1"/>
</dbReference>
<evidence type="ECO:0000256" key="4">
    <source>
        <dbReference type="PROSITE-ProRule" id="PRU00278"/>
    </source>
</evidence>
<dbReference type="SUPFAM" id="SSF54534">
    <property type="entry name" value="FKBP-like"/>
    <property type="match status" value="1"/>
</dbReference>
<gene>
    <name evidence="8" type="primary">pin1</name>
    <name evidence="8" type="ORF">MEQU1_000503</name>
</gene>
<evidence type="ECO:0000256" key="3">
    <source>
        <dbReference type="ARBA" id="ARBA00023235"/>
    </source>
</evidence>
<dbReference type="GO" id="GO:0060261">
    <property type="term" value="P:positive regulation of transcription initiation by RNA polymerase II"/>
    <property type="evidence" value="ECO:0007669"/>
    <property type="project" value="UniProtKB-ARBA"/>
</dbReference>
<dbReference type="AlphaFoldDB" id="A0AAF0IY80"/>
<keyword evidence="9" id="KW-1185">Reference proteome</keyword>
<dbReference type="GO" id="GO:0003755">
    <property type="term" value="F:peptidyl-prolyl cis-trans isomerase activity"/>
    <property type="evidence" value="ECO:0007669"/>
    <property type="project" value="UniProtKB-UniRule"/>
</dbReference>
<evidence type="ECO:0000256" key="5">
    <source>
        <dbReference type="RuleBase" id="RU363014"/>
    </source>
</evidence>
<dbReference type="PROSITE" id="PS50020">
    <property type="entry name" value="WW_DOMAIN_2"/>
    <property type="match status" value="1"/>
</dbReference>
<dbReference type="PANTHER" id="PTHR10657:SF4">
    <property type="entry name" value="PEPTIDYL-PROLYL CIS-TRANS ISOMERASE-RELATED"/>
    <property type="match status" value="1"/>
</dbReference>
<keyword evidence="3 4" id="KW-0413">Isomerase</keyword>
<proteinExistence type="predicted"/>
<organism evidence="8 9">
    <name type="scientific">Malassezia equina</name>
    <dbReference type="NCBI Taxonomy" id="1381935"/>
    <lineage>
        <taxon>Eukaryota</taxon>
        <taxon>Fungi</taxon>
        <taxon>Dikarya</taxon>
        <taxon>Basidiomycota</taxon>
        <taxon>Ustilaginomycotina</taxon>
        <taxon>Malasseziomycetes</taxon>
        <taxon>Malasseziales</taxon>
        <taxon>Malasseziaceae</taxon>
        <taxon>Malassezia</taxon>
    </lineage>
</organism>